<dbReference type="InterPro" id="IPR010426">
    <property type="entry name" value="MTTB_MeTrfase"/>
</dbReference>
<dbReference type="Pfam" id="PF06253">
    <property type="entry name" value="MTTB"/>
    <property type="match status" value="1"/>
</dbReference>
<evidence type="ECO:0000313" key="5">
    <source>
        <dbReference type="EMBL" id="ACN13172.1"/>
    </source>
</evidence>
<dbReference type="GO" id="GO:0015948">
    <property type="term" value="P:methanogenesis"/>
    <property type="evidence" value="ECO:0007669"/>
    <property type="project" value="UniProtKB-UniRule"/>
</dbReference>
<keyword evidence="7" id="KW-1185">Reference proteome</keyword>
<accession>C0QE55</accession>
<reference evidence="5" key="1">
    <citation type="submission" date="2008-05" db="EMBL/GenBank/DDBJ databases">
        <authorList>
            <person name="Strittmatter A."/>
            <person name="Liesegang H."/>
            <person name="Rabus R."/>
            <person name="Decker I."/>
            <person name="Amann J."/>
            <person name="Andres S."/>
            <person name="Henne A."/>
            <person name="Martinez-Arias R."/>
            <person name="Bartels D."/>
            <person name="Goesmann A."/>
            <person name="Krause L."/>
            <person name="Puehler A."/>
            <person name="Klenk H.-K."/>
            <person name="Richter M."/>
            <person name="Schueler M."/>
            <person name="Gloeckner F.O."/>
            <person name="Meyerdierks A."/>
            <person name="Widdel F."/>
            <person name="Gottschalk G."/>
            <person name="Amann R."/>
        </authorList>
    </citation>
    <scope>NUCLEOTIDE SEQUENCE</scope>
    <source>
        <strain>HRM2</strain>
    </source>
</reference>
<sequence>MGLASKIRVVETEVLKQVHEATVEIFETVGIEFQLQDAVDILEQGGARAEGHRVFIPRKMLEAAIETAPASFKLWGRDDKKSIIMGEGQTRVHVEPSNGPVFAQDIKGGKRKGTMEDLINFYKLAHTSDVCDVSGAIPVEPSDIDSKGRHLRIFYEMIKHTDKPIRNNVGTYKEVKQMFDMFEIAVGEQGYLKTHPSIYVSINPLSPLAYDSTPLQTIITFAKYGQPVTILSCALAGISAPVSPLGAAALQNAEMLAGLVLMQQINPGTPYIYSPSSAMPNLQNGQYVTGSPESNLINIINLQLALELYNLPTRSMAGLTDAKTIDAQAGYETMQNLFMCIAGGSHVINECLGVMDSIMTNSFEKFILDEEMISRMIRIMDGVGTSEKDLALDVIKSVGPQGSFLMHPSTLAACRGAWRPTVSSWASYDKWEKAGAPDVVETANKVYLKRIAAAPDTLLSDQAEEKLQAFMAAAV</sequence>
<organism evidence="5 7">
    <name type="scientific">Desulforapulum autotrophicum (strain ATCC 43914 / DSM 3382 / VKM B-1955 / HRM2)</name>
    <name type="common">Desulfobacterium autotrophicum</name>
    <dbReference type="NCBI Taxonomy" id="177437"/>
    <lineage>
        <taxon>Bacteria</taxon>
        <taxon>Pseudomonadati</taxon>
        <taxon>Thermodesulfobacteriota</taxon>
        <taxon>Desulfobacteria</taxon>
        <taxon>Desulfobacterales</taxon>
        <taxon>Desulfobacteraceae</taxon>
        <taxon>Desulforapulum</taxon>
    </lineage>
</organism>
<dbReference type="GO" id="GO:0032259">
    <property type="term" value="P:methylation"/>
    <property type="evidence" value="ECO:0007669"/>
    <property type="project" value="UniProtKB-KW"/>
</dbReference>
<dbReference type="AlphaFoldDB" id="C0QE55"/>
<dbReference type="HOGENOM" id="CLU_033581_0_0_7"/>
<comment type="similarity">
    <text evidence="1 4">Belongs to the trimethylamine methyltransferase family.</text>
</comment>
<proteinExistence type="inferred from homology"/>
<dbReference type="EMBL" id="CP001087">
    <property type="protein sequence ID" value="ACN13248.1"/>
    <property type="molecule type" value="Genomic_DNA"/>
</dbReference>
<evidence type="ECO:0000256" key="3">
    <source>
        <dbReference type="ARBA" id="ARBA00022679"/>
    </source>
</evidence>
<dbReference type="STRING" id="177437.HRM2_00490"/>
<dbReference type="eggNOG" id="COG5598">
    <property type="taxonomic scope" value="Bacteria"/>
</dbReference>
<dbReference type="EMBL" id="CP001087">
    <property type="protein sequence ID" value="ACN13172.1"/>
    <property type="molecule type" value="Genomic_DNA"/>
</dbReference>
<evidence type="ECO:0000256" key="4">
    <source>
        <dbReference type="PIRNR" id="PIRNR037567"/>
    </source>
</evidence>
<protein>
    <recommendedName>
        <fullName evidence="4">Methyltransferase</fullName>
        <ecNumber evidence="4">2.1.1.-</ecNumber>
    </recommendedName>
</protein>
<keyword evidence="3 4" id="KW-0808">Transferase</keyword>
<dbReference type="RefSeq" id="WP_012662423.1">
    <property type="nucleotide sequence ID" value="NC_012108.1"/>
</dbReference>
<evidence type="ECO:0000256" key="2">
    <source>
        <dbReference type="ARBA" id="ARBA00022603"/>
    </source>
</evidence>
<dbReference type="PIRSF" id="PIRSF037567">
    <property type="entry name" value="MTTB_MeTrfase"/>
    <property type="match status" value="1"/>
</dbReference>
<dbReference type="Proteomes" id="UP000000442">
    <property type="component" value="Chromosome"/>
</dbReference>
<dbReference type="Gene3D" id="3.20.20.480">
    <property type="entry name" value="Trimethylamine methyltransferase-like"/>
    <property type="match status" value="1"/>
</dbReference>
<gene>
    <name evidence="5" type="primary">mttB1</name>
    <name evidence="6" type="synonym">mttB2</name>
    <name evidence="5" type="ordered locus">HRM2_00490</name>
    <name evidence="6" type="ordered locus">HRM2_01250</name>
</gene>
<keyword evidence="2 5" id="KW-0489">Methyltransferase</keyword>
<evidence type="ECO:0000313" key="7">
    <source>
        <dbReference type="Proteomes" id="UP000000442"/>
    </source>
</evidence>
<dbReference type="KEGG" id="dat:HRM2_00490"/>
<evidence type="ECO:0000256" key="1">
    <source>
        <dbReference type="ARBA" id="ARBA00007137"/>
    </source>
</evidence>
<dbReference type="EC" id="2.1.1.-" evidence="4"/>
<dbReference type="InterPro" id="IPR038601">
    <property type="entry name" value="MttB-like_sf"/>
</dbReference>
<reference evidence="5 7" key="2">
    <citation type="journal article" date="2009" name="Environ. Microbiol.">
        <title>Genome sequence of Desulfobacterium autotrophicum HRM2, a marine sulfate reducer oxidizing organic carbon completely to carbon dioxide.</title>
        <authorList>
            <person name="Strittmatter A.W."/>
            <person name="Liesegang H."/>
            <person name="Rabus R."/>
            <person name="Decker I."/>
            <person name="Amann J."/>
            <person name="Andres S."/>
            <person name="Henne A."/>
            <person name="Fricke W.F."/>
            <person name="Martinez-Arias R."/>
            <person name="Bartels D."/>
            <person name="Goesmann A."/>
            <person name="Krause L."/>
            <person name="Puehler A."/>
            <person name="Klenk H.P."/>
            <person name="Richter M."/>
            <person name="Schuler M."/>
            <person name="Gloeckner F.O."/>
            <person name="Meyerdierks A."/>
            <person name="Gottschalk G."/>
            <person name="Amann R."/>
        </authorList>
    </citation>
    <scope>NUCLEOTIDE SEQUENCE [LARGE SCALE GENOMIC DNA]</scope>
    <source>
        <strain evidence="7">ATCC 43914 / DSM 3382 / HRM2</strain>
        <strain evidence="5">HRM2</strain>
    </source>
</reference>
<dbReference type="GO" id="GO:0008168">
    <property type="term" value="F:methyltransferase activity"/>
    <property type="evidence" value="ECO:0007669"/>
    <property type="project" value="UniProtKB-KW"/>
</dbReference>
<evidence type="ECO:0000313" key="6">
    <source>
        <dbReference type="EMBL" id="ACN13248.1"/>
    </source>
</evidence>
<dbReference type="OrthoDB" id="9815793at2"/>
<name>C0QE55_DESAH</name>
<dbReference type="KEGG" id="dat:HRM2_01250"/>